<dbReference type="Proteomes" id="UP001162992">
    <property type="component" value="Chromosome 10"/>
</dbReference>
<reference evidence="2" key="1">
    <citation type="journal article" date="2024" name="Proc. Natl. Acad. Sci. U.S.A.">
        <title>Extraordinary preservation of gene collinearity over three hundred million years revealed in homosporous lycophytes.</title>
        <authorList>
            <person name="Li C."/>
            <person name="Wickell D."/>
            <person name="Kuo L.Y."/>
            <person name="Chen X."/>
            <person name="Nie B."/>
            <person name="Liao X."/>
            <person name="Peng D."/>
            <person name="Ji J."/>
            <person name="Jenkins J."/>
            <person name="Williams M."/>
            <person name="Shu S."/>
            <person name="Plott C."/>
            <person name="Barry K."/>
            <person name="Rajasekar S."/>
            <person name="Grimwood J."/>
            <person name="Han X."/>
            <person name="Sun S."/>
            <person name="Hou Z."/>
            <person name="He W."/>
            <person name="Dai G."/>
            <person name="Sun C."/>
            <person name="Schmutz J."/>
            <person name="Leebens-Mack J.H."/>
            <person name="Li F.W."/>
            <person name="Wang L."/>
        </authorList>
    </citation>
    <scope>NUCLEOTIDE SEQUENCE [LARGE SCALE GENOMIC DNA]</scope>
    <source>
        <strain evidence="2">cv. PW_Plant_1</strain>
    </source>
</reference>
<keyword evidence="2" id="KW-1185">Reference proteome</keyword>
<proteinExistence type="predicted"/>
<sequence length="128" mass="13973">MAVRNGPVVLVVICSFLVLALLAAQLVVGDTYVVPQNCGSANVGQLLRLQSCLQYVRNQVNYVSQTCCQQAEYFAPDPKELCCMLITAQVVYKDIDIQRAVDVPMACNAGDKVPKGFYCNGWKVPSNP</sequence>
<protein>
    <submittedName>
        <fullName evidence="1">Uncharacterized protein</fullName>
    </submittedName>
</protein>
<evidence type="ECO:0000313" key="2">
    <source>
        <dbReference type="Proteomes" id="UP001162992"/>
    </source>
</evidence>
<dbReference type="EMBL" id="CM055101">
    <property type="protein sequence ID" value="KAJ7541098.1"/>
    <property type="molecule type" value="Genomic_DNA"/>
</dbReference>
<comment type="caution">
    <text evidence="1">The sequence shown here is derived from an EMBL/GenBank/DDBJ whole genome shotgun (WGS) entry which is preliminary data.</text>
</comment>
<evidence type="ECO:0000313" key="1">
    <source>
        <dbReference type="EMBL" id="KAJ7541098.1"/>
    </source>
</evidence>
<accession>A0ACC2CGG9</accession>
<gene>
    <name evidence="1" type="ORF">O6H91_10G045900</name>
</gene>
<organism evidence="1 2">
    <name type="scientific">Diphasiastrum complanatum</name>
    <name type="common">Issler's clubmoss</name>
    <name type="synonym">Lycopodium complanatum</name>
    <dbReference type="NCBI Taxonomy" id="34168"/>
    <lineage>
        <taxon>Eukaryota</taxon>
        <taxon>Viridiplantae</taxon>
        <taxon>Streptophyta</taxon>
        <taxon>Embryophyta</taxon>
        <taxon>Tracheophyta</taxon>
        <taxon>Lycopodiopsida</taxon>
        <taxon>Lycopodiales</taxon>
        <taxon>Lycopodiaceae</taxon>
        <taxon>Lycopodioideae</taxon>
        <taxon>Diphasiastrum</taxon>
    </lineage>
</organism>
<name>A0ACC2CGG9_DIPCM</name>